<proteinExistence type="predicted"/>
<gene>
    <name evidence="1" type="ORF">P5G52_11410</name>
</gene>
<name>A0ABT8K202_9MICC</name>
<comment type="caution">
    <text evidence="1">The sequence shown here is derived from an EMBL/GenBank/DDBJ whole genome shotgun (WGS) entry which is preliminary data.</text>
</comment>
<sequence length="136" mass="15209">MAEQQKLHNAQLKKLETKLAASREFRGASVQNRRAIAESIAGTVSDDLVDSWAGRQAIADATRVAKRTAYEYEQIFSSQLPELAAELVARPDWPNATTMLAIRELTLKFLMEKADGYRLGTAFVDEVVQLARKSKR</sequence>
<accession>A0ABT8K202</accession>
<dbReference type="Proteomes" id="UP001174209">
    <property type="component" value="Unassembled WGS sequence"/>
</dbReference>
<evidence type="ECO:0000313" key="2">
    <source>
        <dbReference type="Proteomes" id="UP001174209"/>
    </source>
</evidence>
<organism evidence="1 2">
    <name type="scientific">Arthrobacter burdickii</name>
    <dbReference type="NCBI Taxonomy" id="3035920"/>
    <lineage>
        <taxon>Bacteria</taxon>
        <taxon>Bacillati</taxon>
        <taxon>Actinomycetota</taxon>
        <taxon>Actinomycetes</taxon>
        <taxon>Micrococcales</taxon>
        <taxon>Micrococcaceae</taxon>
        <taxon>Arthrobacter</taxon>
    </lineage>
</organism>
<dbReference type="EMBL" id="JAROCG010000001">
    <property type="protein sequence ID" value="MDN4611469.1"/>
    <property type="molecule type" value="Genomic_DNA"/>
</dbReference>
<keyword evidence="2" id="KW-1185">Reference proteome</keyword>
<evidence type="ECO:0000313" key="1">
    <source>
        <dbReference type="EMBL" id="MDN4611469.1"/>
    </source>
</evidence>
<dbReference type="RefSeq" id="WP_301227459.1">
    <property type="nucleotide sequence ID" value="NZ_JAROCG010000001.1"/>
</dbReference>
<protein>
    <submittedName>
        <fullName evidence="1">Uncharacterized protein</fullName>
    </submittedName>
</protein>
<reference evidence="1" key="1">
    <citation type="submission" date="2023-06" db="EMBL/GenBank/DDBJ databases">
        <title>MT1 and MT2 Draft Genomes of Novel Species.</title>
        <authorList>
            <person name="Venkateswaran K."/>
        </authorList>
    </citation>
    <scope>NUCLEOTIDE SEQUENCE</scope>
    <source>
        <strain evidence="1">IIF3SC-B10</strain>
    </source>
</reference>